<dbReference type="GeneID" id="110075568"/>
<organism evidence="1 2">
    <name type="scientific">Pogona vitticeps</name>
    <name type="common">central bearded dragon</name>
    <dbReference type="NCBI Taxonomy" id="103695"/>
    <lineage>
        <taxon>Eukaryota</taxon>
        <taxon>Metazoa</taxon>
        <taxon>Chordata</taxon>
        <taxon>Craniata</taxon>
        <taxon>Vertebrata</taxon>
        <taxon>Euteleostomi</taxon>
        <taxon>Lepidosauria</taxon>
        <taxon>Squamata</taxon>
        <taxon>Bifurcata</taxon>
        <taxon>Unidentata</taxon>
        <taxon>Episquamata</taxon>
        <taxon>Toxicofera</taxon>
        <taxon>Iguania</taxon>
        <taxon>Acrodonta</taxon>
        <taxon>Agamidae</taxon>
        <taxon>Amphibolurinae</taxon>
        <taxon>Pogona</taxon>
    </lineage>
</organism>
<dbReference type="RefSeq" id="XP_072834658.1">
    <property type="nucleotide sequence ID" value="XM_072978557.1"/>
</dbReference>
<name>A0ABM5END3_9SAUR</name>
<dbReference type="RefSeq" id="XP_072834659.1">
    <property type="nucleotide sequence ID" value="XM_072978558.1"/>
</dbReference>
<sequence>MFSQDQPSLLLFLKILLQNKQLRDQLSKTHCTVSTIYDPLETSEHLLCAETSTAEELLPTMKGSQDSSAVARSSLKLKTDAQKYLCVHFSAPKSPPLSQGSPQFSSKGPASPRLDACTVLLVQLYGLDAVYIPDPIRQRPGKVAPPAGQALELNAQSQRGWRALPLFDRSYVRSGVHCAPLFQGVPTAEFLQRLAAHLVKDVPAGGLKSKRLQLLKGAYASLAVEIWDGRYFDDE</sequence>
<evidence type="ECO:0000313" key="1">
    <source>
        <dbReference type="Proteomes" id="UP001652642"/>
    </source>
</evidence>
<keyword evidence="1" id="KW-1185">Reference proteome</keyword>
<protein>
    <submittedName>
        <fullName evidence="2 3">Uncharacterized protein isoform X2</fullName>
    </submittedName>
</protein>
<accession>A0ABM5END3</accession>
<gene>
    <name evidence="2 3" type="primary">LOC110075568</name>
</gene>
<evidence type="ECO:0000313" key="2">
    <source>
        <dbReference type="RefSeq" id="XP_072834658.1"/>
    </source>
</evidence>
<dbReference type="Proteomes" id="UP001652642">
    <property type="component" value="Chromosome 7"/>
</dbReference>
<reference evidence="2 3" key="1">
    <citation type="submission" date="2025-05" db="UniProtKB">
        <authorList>
            <consortium name="RefSeq"/>
        </authorList>
    </citation>
    <scope>IDENTIFICATION</scope>
</reference>
<evidence type="ECO:0000313" key="3">
    <source>
        <dbReference type="RefSeq" id="XP_072834659.1"/>
    </source>
</evidence>
<proteinExistence type="predicted"/>